<protein>
    <submittedName>
        <fullName evidence="2">Uncharacterized protein</fullName>
    </submittedName>
</protein>
<evidence type="ECO:0000256" key="1">
    <source>
        <dbReference type="SAM" id="MobiDB-lite"/>
    </source>
</evidence>
<reference evidence="2" key="1">
    <citation type="submission" date="2022-01" db="EMBL/GenBank/DDBJ databases">
        <authorList>
            <person name="King R."/>
        </authorList>
    </citation>
    <scope>NUCLEOTIDE SEQUENCE</scope>
</reference>
<keyword evidence="3" id="KW-1185">Reference proteome</keyword>
<accession>A0A9N9XDY0</accession>
<dbReference type="Proteomes" id="UP001153709">
    <property type="component" value="Chromosome 7"/>
</dbReference>
<proteinExistence type="predicted"/>
<name>A0A9N9XDY0_DIABA</name>
<feature type="region of interest" description="Disordered" evidence="1">
    <location>
        <begin position="85"/>
        <end position="165"/>
    </location>
</feature>
<gene>
    <name evidence="2" type="ORF">DIABBA_LOCUS10739</name>
</gene>
<evidence type="ECO:0000313" key="3">
    <source>
        <dbReference type="Proteomes" id="UP001153709"/>
    </source>
</evidence>
<dbReference type="AlphaFoldDB" id="A0A9N9XDY0"/>
<sequence>MSRNRRILELALKIVKYTLNLVNMEQNLFSGEMENLDIVKKDFDVTENPLYANTSYVSSDEILIQHGNDLFELKKKLRPGCSKFLDPNGSDVESSGHREPFSADVSEYVPSGSEGSSYSDGPKEKNLQEIDEAEPKTNLNIQTQYSASDIEHNSHKKKKRDMPEKCTSGRYWRLLESIESIRNPELI</sequence>
<organism evidence="2 3">
    <name type="scientific">Diabrotica balteata</name>
    <name type="common">Banded cucumber beetle</name>
    <dbReference type="NCBI Taxonomy" id="107213"/>
    <lineage>
        <taxon>Eukaryota</taxon>
        <taxon>Metazoa</taxon>
        <taxon>Ecdysozoa</taxon>
        <taxon>Arthropoda</taxon>
        <taxon>Hexapoda</taxon>
        <taxon>Insecta</taxon>
        <taxon>Pterygota</taxon>
        <taxon>Neoptera</taxon>
        <taxon>Endopterygota</taxon>
        <taxon>Coleoptera</taxon>
        <taxon>Polyphaga</taxon>
        <taxon>Cucujiformia</taxon>
        <taxon>Chrysomeloidea</taxon>
        <taxon>Chrysomelidae</taxon>
        <taxon>Galerucinae</taxon>
        <taxon>Diabroticina</taxon>
        <taxon>Diabroticites</taxon>
        <taxon>Diabrotica</taxon>
    </lineage>
</organism>
<feature type="compositionally biased region" description="Polar residues" evidence="1">
    <location>
        <begin position="137"/>
        <end position="147"/>
    </location>
</feature>
<evidence type="ECO:0000313" key="2">
    <source>
        <dbReference type="EMBL" id="CAG9837780.1"/>
    </source>
</evidence>
<dbReference type="OrthoDB" id="6810897at2759"/>
<dbReference type="EMBL" id="OU898282">
    <property type="protein sequence ID" value="CAG9837780.1"/>
    <property type="molecule type" value="Genomic_DNA"/>
</dbReference>